<accession>A0A7X0DEZ8</accession>
<protein>
    <recommendedName>
        <fullName evidence="3">PASTA domain-containing protein</fullName>
    </recommendedName>
</protein>
<evidence type="ECO:0000313" key="1">
    <source>
        <dbReference type="EMBL" id="MBB6181626.1"/>
    </source>
</evidence>
<sequence>MATALGWAVTGEVSLDGMDVVSFVGGFAPGTSGSCQMTDGNVGLFDDDQLHWLVYGEKESSTRIGSVQLFEKAAIRIWSGDFLPQPVVDMHVDASGAVSLGKLAPVERFCDRKASVPNIYGMPIAEARKRLESAGWGPVLGIRPGEPMDVRSDELKAAGIYEVQSCSGTQFGYCSFGYAGQFAELSVVTVGEGESLSTPQVARYSVSCAIPD</sequence>
<proteinExistence type="predicted"/>
<dbReference type="EMBL" id="JACHEJ010000011">
    <property type="protein sequence ID" value="MBB6181626.1"/>
    <property type="molecule type" value="Genomic_DNA"/>
</dbReference>
<evidence type="ECO:0000313" key="2">
    <source>
        <dbReference type="Proteomes" id="UP000535501"/>
    </source>
</evidence>
<dbReference type="CDD" id="cd06577">
    <property type="entry name" value="PASTA_pknB"/>
    <property type="match status" value="1"/>
</dbReference>
<dbReference type="AlphaFoldDB" id="A0A7X0DEZ8"/>
<dbReference type="RefSeq" id="WP_139346291.1">
    <property type="nucleotide sequence ID" value="NZ_JACHEJ010000011.1"/>
</dbReference>
<evidence type="ECO:0008006" key="3">
    <source>
        <dbReference type="Google" id="ProtNLM"/>
    </source>
</evidence>
<name>A0A7X0DEZ8_9HYPH</name>
<organism evidence="1 2">
    <name type="scientific">Pseudorhizobium flavum</name>
    <dbReference type="NCBI Taxonomy" id="1335061"/>
    <lineage>
        <taxon>Bacteria</taxon>
        <taxon>Pseudomonadati</taxon>
        <taxon>Pseudomonadota</taxon>
        <taxon>Alphaproteobacteria</taxon>
        <taxon>Hyphomicrobiales</taxon>
        <taxon>Rhizobiaceae</taxon>
        <taxon>Rhizobium/Agrobacterium group</taxon>
        <taxon>Pseudorhizobium</taxon>
    </lineage>
</organism>
<dbReference type="Proteomes" id="UP000535501">
    <property type="component" value="Unassembled WGS sequence"/>
</dbReference>
<gene>
    <name evidence="1" type="ORF">HNQ75_003614</name>
</gene>
<comment type="caution">
    <text evidence="1">The sequence shown here is derived from an EMBL/GenBank/DDBJ whole genome shotgun (WGS) entry which is preliminary data.</text>
</comment>
<keyword evidence="2" id="KW-1185">Reference proteome</keyword>
<reference evidence="1 2" key="1">
    <citation type="submission" date="2020-08" db="EMBL/GenBank/DDBJ databases">
        <title>Genomic Encyclopedia of Type Strains, Phase IV (KMG-IV): sequencing the most valuable type-strain genomes for metagenomic binning, comparative biology and taxonomic classification.</title>
        <authorList>
            <person name="Goeker M."/>
        </authorList>
    </citation>
    <scope>NUCLEOTIDE SEQUENCE [LARGE SCALE GENOMIC DNA]</scope>
    <source>
        <strain evidence="1 2">DSM 102134</strain>
    </source>
</reference>
<dbReference type="InterPro" id="IPR005543">
    <property type="entry name" value="PASTA_dom"/>
</dbReference>